<evidence type="ECO:0000256" key="1">
    <source>
        <dbReference type="SAM" id="SignalP"/>
    </source>
</evidence>
<keyword evidence="1" id="KW-0732">Signal</keyword>
<dbReference type="EMBL" id="JACCCC010000001">
    <property type="protein sequence ID" value="NYE50561.1"/>
    <property type="molecule type" value="Genomic_DNA"/>
</dbReference>
<name>A0A852U321_9ACTN</name>
<sequence length="80" mass="7887">MRFAKKVAAIGLVTGAMMAFGSGTAFADKKKDEGDTITNNNSSVSQSCASNQGLGLGIAIGILGQAESNTTSGCANTNGG</sequence>
<dbReference type="AlphaFoldDB" id="A0A852U321"/>
<keyword evidence="3" id="KW-1185">Reference proteome</keyword>
<evidence type="ECO:0000313" key="2">
    <source>
        <dbReference type="EMBL" id="NYE50561.1"/>
    </source>
</evidence>
<evidence type="ECO:0000313" key="3">
    <source>
        <dbReference type="Proteomes" id="UP000589036"/>
    </source>
</evidence>
<comment type="caution">
    <text evidence="2">The sequence shown here is derived from an EMBL/GenBank/DDBJ whole genome shotgun (WGS) entry which is preliminary data.</text>
</comment>
<reference evidence="2 3" key="1">
    <citation type="submission" date="2020-07" db="EMBL/GenBank/DDBJ databases">
        <title>Sequencing the genomes of 1000 actinobacteria strains.</title>
        <authorList>
            <person name="Klenk H.-P."/>
        </authorList>
    </citation>
    <scope>NUCLEOTIDE SEQUENCE [LARGE SCALE GENOMIC DNA]</scope>
    <source>
        <strain evidence="2 3">CXB654</strain>
    </source>
</reference>
<dbReference type="RefSeq" id="WP_179646020.1">
    <property type="nucleotide sequence ID" value="NZ_BAAAYY010000006.1"/>
</dbReference>
<organism evidence="2 3">
    <name type="scientific">Spinactinospora alkalitolerans</name>
    <dbReference type="NCBI Taxonomy" id="687207"/>
    <lineage>
        <taxon>Bacteria</taxon>
        <taxon>Bacillati</taxon>
        <taxon>Actinomycetota</taxon>
        <taxon>Actinomycetes</taxon>
        <taxon>Streptosporangiales</taxon>
        <taxon>Nocardiopsidaceae</taxon>
        <taxon>Spinactinospora</taxon>
    </lineage>
</organism>
<evidence type="ECO:0008006" key="4">
    <source>
        <dbReference type="Google" id="ProtNLM"/>
    </source>
</evidence>
<accession>A0A852U321</accession>
<dbReference type="Proteomes" id="UP000589036">
    <property type="component" value="Unassembled WGS sequence"/>
</dbReference>
<feature type="chain" id="PRO_5032686303" description="Secreted protein" evidence="1">
    <location>
        <begin position="28"/>
        <end position="80"/>
    </location>
</feature>
<protein>
    <recommendedName>
        <fullName evidence="4">Secreted protein</fullName>
    </recommendedName>
</protein>
<feature type="signal peptide" evidence="1">
    <location>
        <begin position="1"/>
        <end position="27"/>
    </location>
</feature>
<gene>
    <name evidence="2" type="ORF">HDA32_005681</name>
</gene>
<proteinExistence type="predicted"/>